<feature type="region of interest" description="Disordered" evidence="5">
    <location>
        <begin position="308"/>
        <end position="333"/>
    </location>
</feature>
<organism evidence="7">
    <name type="scientific">Timema monikensis</name>
    <dbReference type="NCBI Taxonomy" id="170555"/>
    <lineage>
        <taxon>Eukaryota</taxon>
        <taxon>Metazoa</taxon>
        <taxon>Ecdysozoa</taxon>
        <taxon>Arthropoda</taxon>
        <taxon>Hexapoda</taxon>
        <taxon>Insecta</taxon>
        <taxon>Pterygota</taxon>
        <taxon>Neoptera</taxon>
        <taxon>Polyneoptera</taxon>
        <taxon>Phasmatodea</taxon>
        <taxon>Timematodea</taxon>
        <taxon>Timematoidea</taxon>
        <taxon>Timematidae</taxon>
        <taxon>Timema</taxon>
    </lineage>
</organism>
<dbReference type="EMBL" id="OB793880">
    <property type="protein sequence ID" value="CAD7428847.1"/>
    <property type="molecule type" value="Genomic_DNA"/>
</dbReference>
<evidence type="ECO:0000256" key="4">
    <source>
        <dbReference type="ARBA" id="ARBA00023027"/>
    </source>
</evidence>
<feature type="domain" description="S-adenosyl-L-homocysteine hydrolase NAD binding" evidence="6">
    <location>
        <begin position="18"/>
        <end position="65"/>
    </location>
</feature>
<name>A0A7R9HN07_9NEOP</name>
<dbReference type="AlphaFoldDB" id="A0A7R9HN07"/>
<dbReference type="InterPro" id="IPR000043">
    <property type="entry name" value="Adenosylhomocysteinase-like"/>
</dbReference>
<dbReference type="InterPro" id="IPR036291">
    <property type="entry name" value="NAD(P)-bd_dom_sf"/>
</dbReference>
<evidence type="ECO:0000256" key="5">
    <source>
        <dbReference type="SAM" id="MobiDB-lite"/>
    </source>
</evidence>
<dbReference type="Gene3D" id="3.40.50.1480">
    <property type="entry name" value="Adenosylhomocysteinase-like"/>
    <property type="match status" value="1"/>
</dbReference>
<dbReference type="Gene3D" id="3.40.50.720">
    <property type="entry name" value="NAD(P)-binding Rossmann-like Domain"/>
    <property type="match status" value="1"/>
</dbReference>
<reference evidence="7" key="1">
    <citation type="submission" date="2020-11" db="EMBL/GenBank/DDBJ databases">
        <authorList>
            <person name="Tran Van P."/>
        </authorList>
    </citation>
    <scope>NUCLEOTIDE SEQUENCE</scope>
</reference>
<evidence type="ECO:0000256" key="2">
    <source>
        <dbReference type="ARBA" id="ARBA00007122"/>
    </source>
</evidence>
<proteinExistence type="inferred from homology"/>
<evidence type="ECO:0000256" key="1">
    <source>
        <dbReference type="ARBA" id="ARBA00001911"/>
    </source>
</evidence>
<comment type="similarity">
    <text evidence="2">Belongs to the adenosylhomocysteinase family.</text>
</comment>
<dbReference type="PANTHER" id="PTHR23420">
    <property type="entry name" value="ADENOSYLHOMOCYSTEINASE"/>
    <property type="match status" value="1"/>
</dbReference>
<keyword evidence="4" id="KW-0520">NAD</keyword>
<accession>A0A7R9HN07</accession>
<dbReference type="SUPFAM" id="SSF51735">
    <property type="entry name" value="NAD(P)-binding Rossmann-fold domains"/>
    <property type="match status" value="1"/>
</dbReference>
<dbReference type="InterPro" id="IPR015878">
    <property type="entry name" value="Ado_hCys_hydrolase_NAD-bd"/>
</dbReference>
<dbReference type="Pfam" id="PF00670">
    <property type="entry name" value="AdoHcyase_NAD"/>
    <property type="match status" value="1"/>
</dbReference>
<gene>
    <name evidence="7" type="ORF">TMSB3V08_LOCUS5638</name>
</gene>
<evidence type="ECO:0000256" key="3">
    <source>
        <dbReference type="ARBA" id="ARBA00022563"/>
    </source>
</evidence>
<sequence length="333" mass="35902">MMLILNVFSKQDGEGIQEHLNMNSLRTPDLTWEKVRSQVDHVIWPDGKRIVLLAEGRLVNLSCSSIPSFVVSITSATQRNQVNIEVLRMFETCLSVKIEAHDDDKCQQIDKPKRTSEALVKRKIAIIIKFPSYQPHSIVLNAEKASRTPHQYTSSIRRAAVSSTSNSGVSGGSSDVQASHMSARGAASLVAAAAPAGLGLNPSCFGASLSRRGDGVIYTSLCATKEGDCGGLCEAVGESDPCRVLVAAELRSSAEGLPGADTFFPERRSTSVLFCFELEVCLGKQMSDPEKSHYTKSTTMTDMFTRQRLGDDIGDMAPPKDKSHGPSPASLAP</sequence>
<dbReference type="GO" id="GO:0005829">
    <property type="term" value="C:cytosol"/>
    <property type="evidence" value="ECO:0007669"/>
    <property type="project" value="TreeGrafter"/>
</dbReference>
<dbReference type="InterPro" id="IPR042172">
    <property type="entry name" value="Adenosylhomocyst_ase-like_sf"/>
</dbReference>
<evidence type="ECO:0000259" key="6">
    <source>
        <dbReference type="Pfam" id="PF00670"/>
    </source>
</evidence>
<protein>
    <recommendedName>
        <fullName evidence="6">S-adenosyl-L-homocysteine hydrolase NAD binding domain-containing protein</fullName>
    </recommendedName>
</protein>
<dbReference type="PANTHER" id="PTHR23420:SF0">
    <property type="entry name" value="ADENOSYLHOMOCYSTEINASE"/>
    <property type="match status" value="1"/>
</dbReference>
<evidence type="ECO:0000313" key="7">
    <source>
        <dbReference type="EMBL" id="CAD7428847.1"/>
    </source>
</evidence>
<keyword evidence="3" id="KW-0554">One-carbon metabolism</keyword>
<dbReference type="GO" id="GO:0006730">
    <property type="term" value="P:one-carbon metabolic process"/>
    <property type="evidence" value="ECO:0007669"/>
    <property type="project" value="UniProtKB-KW"/>
</dbReference>
<comment type="cofactor">
    <cofactor evidence="1">
        <name>NAD(+)</name>
        <dbReference type="ChEBI" id="CHEBI:57540"/>
    </cofactor>
</comment>
<dbReference type="GO" id="GO:0033353">
    <property type="term" value="P:S-adenosylmethionine cycle"/>
    <property type="evidence" value="ECO:0007669"/>
    <property type="project" value="TreeGrafter"/>
</dbReference>